<evidence type="ECO:0000256" key="1">
    <source>
        <dbReference type="SAM" id="MobiDB-lite"/>
    </source>
</evidence>
<accession>A0A6H5I0N6</accession>
<dbReference type="Proteomes" id="UP000479190">
    <property type="component" value="Unassembled WGS sequence"/>
</dbReference>
<proteinExistence type="predicted"/>
<protein>
    <submittedName>
        <fullName evidence="2">Uncharacterized protein</fullName>
    </submittedName>
</protein>
<organism evidence="2 3">
    <name type="scientific">Trichogramma brassicae</name>
    <dbReference type="NCBI Taxonomy" id="86971"/>
    <lineage>
        <taxon>Eukaryota</taxon>
        <taxon>Metazoa</taxon>
        <taxon>Ecdysozoa</taxon>
        <taxon>Arthropoda</taxon>
        <taxon>Hexapoda</taxon>
        <taxon>Insecta</taxon>
        <taxon>Pterygota</taxon>
        <taxon>Neoptera</taxon>
        <taxon>Endopterygota</taxon>
        <taxon>Hymenoptera</taxon>
        <taxon>Apocrita</taxon>
        <taxon>Proctotrupomorpha</taxon>
        <taxon>Chalcidoidea</taxon>
        <taxon>Trichogrammatidae</taxon>
        <taxon>Trichogramma</taxon>
    </lineage>
</organism>
<evidence type="ECO:0000313" key="2">
    <source>
        <dbReference type="EMBL" id="CAB0031193.1"/>
    </source>
</evidence>
<dbReference type="EMBL" id="CADCXV010000638">
    <property type="protein sequence ID" value="CAB0031193.1"/>
    <property type="molecule type" value="Genomic_DNA"/>
</dbReference>
<gene>
    <name evidence="2" type="ORF">TBRA_LOCUS3171</name>
</gene>
<keyword evidence="3" id="KW-1185">Reference proteome</keyword>
<dbReference type="AlphaFoldDB" id="A0A6H5I0N6"/>
<feature type="region of interest" description="Disordered" evidence="1">
    <location>
        <begin position="38"/>
        <end position="79"/>
    </location>
</feature>
<name>A0A6H5I0N6_9HYME</name>
<reference evidence="2 3" key="1">
    <citation type="submission" date="2020-02" db="EMBL/GenBank/DDBJ databases">
        <authorList>
            <person name="Ferguson B K."/>
        </authorList>
    </citation>
    <scope>NUCLEOTIDE SEQUENCE [LARGE SCALE GENOMIC DNA]</scope>
</reference>
<evidence type="ECO:0000313" key="3">
    <source>
        <dbReference type="Proteomes" id="UP000479190"/>
    </source>
</evidence>
<sequence>MRSSAHFFAIAASGAYVNQSIERRFNNIQRRKFNEPVMSRSRHHHVHESLQPQAQHDPPGAGSLPRAGATQADTSQRERHLVVERRLQGQHRLPEHELSGQHELPQQPGHSPVGQKVIIRPTTTSWPSSRKYTSEKEIFLHSSTICIVHVSRSPYTIVAMRIFRSCVTAAAATGCIGLDTPMRRFANDRIHRCTSRKQKGSRRGSIVIRKEE</sequence>